<keyword evidence="7" id="KW-0862">Zinc</keyword>
<keyword evidence="3" id="KW-0645">Protease</keyword>
<dbReference type="GO" id="GO:0008237">
    <property type="term" value="F:metallopeptidase activity"/>
    <property type="evidence" value="ECO:0007669"/>
    <property type="project" value="UniProtKB-KW"/>
</dbReference>
<feature type="chain" id="PRO_5035421347" description="Peptidase M43 pregnancy-associated plasma-A domain-containing protein" evidence="10">
    <location>
        <begin position="19"/>
        <end position="274"/>
    </location>
</feature>
<protein>
    <recommendedName>
        <fullName evidence="11">Peptidase M43 pregnancy-associated plasma-A domain-containing protein</fullName>
    </recommendedName>
</protein>
<evidence type="ECO:0000313" key="12">
    <source>
        <dbReference type="EMBL" id="KAG5925740.1"/>
    </source>
</evidence>
<dbReference type="PANTHER" id="PTHR47466:SF1">
    <property type="entry name" value="METALLOPROTEASE MEP1 (AFU_ORTHOLOGUE AFUA_1G07730)-RELATED"/>
    <property type="match status" value="1"/>
</dbReference>
<accession>A0A8K0J6B9</accession>
<evidence type="ECO:0000256" key="10">
    <source>
        <dbReference type="SAM" id="SignalP"/>
    </source>
</evidence>
<keyword evidence="5 10" id="KW-0732">Signal</keyword>
<gene>
    <name evidence="12" type="ORF">E4U42_004005</name>
</gene>
<keyword evidence="8" id="KW-0482">Metalloprotease</keyword>
<keyword evidence="9" id="KW-1015">Disulfide bond</keyword>
<evidence type="ECO:0000256" key="3">
    <source>
        <dbReference type="ARBA" id="ARBA00022670"/>
    </source>
</evidence>
<evidence type="ECO:0000256" key="8">
    <source>
        <dbReference type="ARBA" id="ARBA00023049"/>
    </source>
</evidence>
<reference evidence="12" key="1">
    <citation type="journal article" date="2020" name="bioRxiv">
        <title>Whole genome comparisons of ergot fungi reveals the divergence and evolution of species within the genus Claviceps are the result of varying mechanisms driving genome evolution and host range expansion.</title>
        <authorList>
            <person name="Wyka S.A."/>
            <person name="Mondo S.J."/>
            <person name="Liu M."/>
            <person name="Dettman J."/>
            <person name="Nalam V."/>
            <person name="Broders K.D."/>
        </authorList>
    </citation>
    <scope>NUCLEOTIDE SEQUENCE</scope>
    <source>
        <strain evidence="12">CCC 489</strain>
    </source>
</reference>
<dbReference type="AlphaFoldDB" id="A0A8K0J6B9"/>
<organism evidence="12 13">
    <name type="scientific">Claviceps africana</name>
    <dbReference type="NCBI Taxonomy" id="83212"/>
    <lineage>
        <taxon>Eukaryota</taxon>
        <taxon>Fungi</taxon>
        <taxon>Dikarya</taxon>
        <taxon>Ascomycota</taxon>
        <taxon>Pezizomycotina</taxon>
        <taxon>Sordariomycetes</taxon>
        <taxon>Hypocreomycetidae</taxon>
        <taxon>Hypocreales</taxon>
        <taxon>Clavicipitaceae</taxon>
        <taxon>Claviceps</taxon>
    </lineage>
</organism>
<evidence type="ECO:0000313" key="13">
    <source>
        <dbReference type="Proteomes" id="UP000811619"/>
    </source>
</evidence>
<feature type="domain" description="Peptidase M43 pregnancy-associated plasma-A" evidence="11">
    <location>
        <begin position="181"/>
        <end position="265"/>
    </location>
</feature>
<evidence type="ECO:0000256" key="5">
    <source>
        <dbReference type="ARBA" id="ARBA00022729"/>
    </source>
</evidence>
<evidence type="ECO:0000256" key="2">
    <source>
        <dbReference type="ARBA" id="ARBA00008721"/>
    </source>
</evidence>
<evidence type="ECO:0000256" key="6">
    <source>
        <dbReference type="ARBA" id="ARBA00022801"/>
    </source>
</evidence>
<feature type="signal peptide" evidence="10">
    <location>
        <begin position="1"/>
        <end position="18"/>
    </location>
</feature>
<comment type="similarity">
    <text evidence="2">Belongs to the peptidase M43B family.</text>
</comment>
<comment type="caution">
    <text evidence="12">The sequence shown here is derived from an EMBL/GenBank/DDBJ whole genome shotgun (WGS) entry which is preliminary data.</text>
</comment>
<dbReference type="CDD" id="cd04275">
    <property type="entry name" value="ZnMc_pappalysin_like"/>
    <property type="match status" value="1"/>
</dbReference>
<dbReference type="PANTHER" id="PTHR47466">
    <property type="match status" value="1"/>
</dbReference>
<evidence type="ECO:0000259" key="11">
    <source>
        <dbReference type="Pfam" id="PF05572"/>
    </source>
</evidence>
<name>A0A8K0J6B9_9HYPO</name>
<dbReference type="Proteomes" id="UP000811619">
    <property type="component" value="Unassembled WGS sequence"/>
</dbReference>
<evidence type="ECO:0000256" key="1">
    <source>
        <dbReference type="ARBA" id="ARBA00003174"/>
    </source>
</evidence>
<dbReference type="EMBL" id="SRPY01000342">
    <property type="protein sequence ID" value="KAG5925740.1"/>
    <property type="molecule type" value="Genomic_DNA"/>
</dbReference>
<dbReference type="GO" id="GO:0006508">
    <property type="term" value="P:proteolysis"/>
    <property type="evidence" value="ECO:0007669"/>
    <property type="project" value="UniProtKB-KW"/>
</dbReference>
<evidence type="ECO:0000256" key="4">
    <source>
        <dbReference type="ARBA" id="ARBA00022723"/>
    </source>
</evidence>
<keyword evidence="6" id="KW-0378">Hydrolase</keyword>
<dbReference type="SUPFAM" id="SSF55486">
    <property type="entry name" value="Metalloproteases ('zincins'), catalytic domain"/>
    <property type="match status" value="1"/>
</dbReference>
<keyword evidence="4" id="KW-0479">Metal-binding</keyword>
<proteinExistence type="inferred from homology"/>
<evidence type="ECO:0000256" key="7">
    <source>
        <dbReference type="ARBA" id="ARBA00022833"/>
    </source>
</evidence>
<keyword evidence="13" id="KW-1185">Reference proteome</keyword>
<dbReference type="InterPro" id="IPR024079">
    <property type="entry name" value="MetalloPept_cat_dom_sf"/>
</dbReference>
<dbReference type="Pfam" id="PF05572">
    <property type="entry name" value="Peptidase_M43"/>
    <property type="match status" value="1"/>
</dbReference>
<comment type="function">
    <text evidence="1">Secreted metalloproteinase that allows assimilation of proteinaceous substrates.</text>
</comment>
<dbReference type="GO" id="GO:0046872">
    <property type="term" value="F:metal ion binding"/>
    <property type="evidence" value="ECO:0007669"/>
    <property type="project" value="UniProtKB-KW"/>
</dbReference>
<evidence type="ECO:0000256" key="9">
    <source>
        <dbReference type="ARBA" id="ARBA00023157"/>
    </source>
</evidence>
<dbReference type="OrthoDB" id="536211at2759"/>
<dbReference type="Gene3D" id="3.40.390.10">
    <property type="entry name" value="Collagenase (Catalytic Domain)"/>
    <property type="match status" value="1"/>
</dbReference>
<dbReference type="InterPro" id="IPR008754">
    <property type="entry name" value="Peptidase_M43"/>
</dbReference>
<sequence>MLFKSALATGLLAADAAARCASPAPSAQQLAKARQFGVLEAELLQTGASTDKGPVEIDVYMHSVSANPSHLLSDKAFKDQFDVLAGTLVSYGFHMNLVKTARTVNAEWGNPDNVLTMQKALRQGHYRDLNLYFVDKIDDQNNTGSCYLPDIAPEGTDEFFRDGCLLLYGSEPGGALGPGYNLGKTAIHEFGHWLGLMHTFEGGCTGKGDGIADTPAQESASSGCPVGRDSCPTMPGLDPIHNFMDYSNDDCYESFTPDQKARMHSSWNHYRAGK</sequence>